<keyword evidence="3" id="KW-0812">Transmembrane</keyword>
<dbReference type="Proteomes" id="UP000230407">
    <property type="component" value="Unassembled WGS sequence"/>
</dbReference>
<organism evidence="4 5">
    <name type="scientific">Streptomyces carminius</name>
    <dbReference type="NCBI Taxonomy" id="2665496"/>
    <lineage>
        <taxon>Bacteria</taxon>
        <taxon>Bacillati</taxon>
        <taxon>Actinomycetota</taxon>
        <taxon>Actinomycetes</taxon>
        <taxon>Kitasatosporales</taxon>
        <taxon>Streptomycetaceae</taxon>
        <taxon>Streptomyces</taxon>
    </lineage>
</organism>
<feature type="transmembrane region" description="Helical" evidence="3">
    <location>
        <begin position="49"/>
        <end position="67"/>
    </location>
</feature>
<keyword evidence="3" id="KW-1133">Transmembrane helix</keyword>
<evidence type="ECO:0000256" key="3">
    <source>
        <dbReference type="SAM" id="Phobius"/>
    </source>
</evidence>
<dbReference type="AlphaFoldDB" id="A0A2M8M6E8"/>
<dbReference type="Pfam" id="PF03334">
    <property type="entry name" value="PhaG_MnhG_YufB"/>
    <property type="match status" value="1"/>
</dbReference>
<reference evidence="4 5" key="1">
    <citation type="submission" date="2017-11" db="EMBL/GenBank/DDBJ databases">
        <title>Streptomyces carmine sp. nov., a novel actinomycete isolated from Sophora alopecuroides in Xinjiang, China.</title>
        <authorList>
            <person name="Wang Y."/>
            <person name="Luo X."/>
            <person name="Wan C."/>
            <person name="Zhang L."/>
        </authorList>
    </citation>
    <scope>NUCLEOTIDE SEQUENCE [LARGE SCALE GENOMIC DNA]</scope>
    <source>
        <strain evidence="4 5">TRM SA0054</strain>
    </source>
</reference>
<protein>
    <submittedName>
        <fullName evidence="4">Sodium:proton antiporter</fullName>
    </submittedName>
</protein>
<sequence length="145" mass="14985">MLSAGVPETVLETVSAVLLLAGAAFCLLGAVGLLRFPDTATRLHASSKAQTLGVLLSLLGAALRVPAPYAGLLLLIAFFQLFTVPVTGQVIGRVAYRTGAVDRRTLFTDELAGRLALPDPDPDPGSPTGEPEDRGDAGNGRGHEP</sequence>
<comment type="caution">
    <text evidence="4">The sequence shown here is derived from an EMBL/GenBank/DDBJ whole genome shotgun (WGS) entry which is preliminary data.</text>
</comment>
<dbReference type="NCBIfam" id="NF009314">
    <property type="entry name" value="PRK12674.1-2"/>
    <property type="match status" value="1"/>
</dbReference>
<feature type="transmembrane region" description="Helical" evidence="3">
    <location>
        <begin position="16"/>
        <end position="37"/>
    </location>
</feature>
<comment type="similarity">
    <text evidence="1">Belongs to the CPA3 antiporters (TC 2.A.63) subunit G family.</text>
</comment>
<dbReference type="PANTHER" id="PTHR34703">
    <property type="entry name" value="ANTIPORTER SUBUNIT MNHG2-RELATED"/>
    <property type="match status" value="1"/>
</dbReference>
<evidence type="ECO:0000313" key="4">
    <source>
        <dbReference type="EMBL" id="PJE99782.1"/>
    </source>
</evidence>
<evidence type="ECO:0000256" key="1">
    <source>
        <dbReference type="ARBA" id="ARBA00008404"/>
    </source>
</evidence>
<feature type="region of interest" description="Disordered" evidence="2">
    <location>
        <begin position="112"/>
        <end position="145"/>
    </location>
</feature>
<dbReference type="NCBIfam" id="TIGR01300">
    <property type="entry name" value="CPA3_mnhG_phaG"/>
    <property type="match status" value="1"/>
</dbReference>
<proteinExistence type="inferred from homology"/>
<feature type="compositionally biased region" description="Basic and acidic residues" evidence="2">
    <location>
        <begin position="131"/>
        <end position="145"/>
    </location>
</feature>
<gene>
    <name evidence="4" type="ORF">CUT44_03545</name>
</gene>
<accession>A0A2M8M6E8</accession>
<evidence type="ECO:0000313" key="5">
    <source>
        <dbReference type="Proteomes" id="UP000230407"/>
    </source>
</evidence>
<keyword evidence="3" id="KW-0472">Membrane</keyword>
<dbReference type="GO" id="GO:0015385">
    <property type="term" value="F:sodium:proton antiporter activity"/>
    <property type="evidence" value="ECO:0007669"/>
    <property type="project" value="TreeGrafter"/>
</dbReference>
<evidence type="ECO:0000256" key="2">
    <source>
        <dbReference type="SAM" id="MobiDB-lite"/>
    </source>
</evidence>
<keyword evidence="5" id="KW-1185">Reference proteome</keyword>
<dbReference type="EMBL" id="PGGW01000011">
    <property type="protein sequence ID" value="PJE99782.1"/>
    <property type="molecule type" value="Genomic_DNA"/>
</dbReference>
<dbReference type="PANTHER" id="PTHR34703:SF1">
    <property type="entry name" value="ANTIPORTER SUBUNIT MNHG2-RELATED"/>
    <property type="match status" value="1"/>
</dbReference>
<dbReference type="InterPro" id="IPR005133">
    <property type="entry name" value="PhaG_MnhG_YufB"/>
</dbReference>
<name>A0A2M8M6E8_9ACTN</name>